<gene>
    <name evidence="1" type="ORF">RCOM_0701140</name>
</gene>
<dbReference type="Proteomes" id="UP000008311">
    <property type="component" value="Unassembled WGS sequence"/>
</dbReference>
<sequence length="139" mass="15346">MRITLSWRNAEDGWTWSRDPKGIFTVKSCIDLFTVKEIVRLILGCLPTADQLILKHIPVNGSCPVCQNAAETGARCLKEGDVVWTKPSDDRLKVNIDAAVFSAKKKLGLGCLIRNSEEHFVMARCSSVPGLFSPTEAEL</sequence>
<dbReference type="EMBL" id="EQ973918">
    <property type="protein sequence ID" value="EEF38855.1"/>
    <property type="molecule type" value="Genomic_DNA"/>
</dbReference>
<reference evidence="2" key="1">
    <citation type="journal article" date="2010" name="Nat. Biotechnol.">
        <title>Draft genome sequence of the oilseed species Ricinus communis.</title>
        <authorList>
            <person name="Chan A.P."/>
            <person name="Crabtree J."/>
            <person name="Zhao Q."/>
            <person name="Lorenzi H."/>
            <person name="Orvis J."/>
            <person name="Puiu D."/>
            <person name="Melake-Berhan A."/>
            <person name="Jones K.M."/>
            <person name="Redman J."/>
            <person name="Chen G."/>
            <person name="Cahoon E.B."/>
            <person name="Gedil M."/>
            <person name="Stanke M."/>
            <person name="Haas B.J."/>
            <person name="Wortman J.R."/>
            <person name="Fraser-Liggett C.M."/>
            <person name="Ravel J."/>
            <person name="Rabinowicz P.D."/>
        </authorList>
    </citation>
    <scope>NUCLEOTIDE SEQUENCE [LARGE SCALE GENOMIC DNA]</scope>
    <source>
        <strain evidence="2">cv. Hale</strain>
    </source>
</reference>
<protein>
    <recommendedName>
        <fullName evidence="3">RNase H type-1 domain-containing protein</fullName>
    </recommendedName>
</protein>
<dbReference type="InParanoid" id="B9SBZ7"/>
<keyword evidence="2" id="KW-1185">Reference proteome</keyword>
<evidence type="ECO:0008006" key="3">
    <source>
        <dbReference type="Google" id="ProtNLM"/>
    </source>
</evidence>
<dbReference type="PANTHER" id="PTHR47074">
    <property type="entry name" value="BNAC02G40300D PROTEIN"/>
    <property type="match status" value="1"/>
</dbReference>
<evidence type="ECO:0000313" key="2">
    <source>
        <dbReference type="Proteomes" id="UP000008311"/>
    </source>
</evidence>
<proteinExistence type="predicted"/>
<dbReference type="AlphaFoldDB" id="B9SBZ7"/>
<dbReference type="InterPro" id="IPR052929">
    <property type="entry name" value="RNase_H-like_EbsB-rel"/>
</dbReference>
<dbReference type="PANTHER" id="PTHR47074:SF11">
    <property type="entry name" value="REVERSE TRANSCRIPTASE-LIKE PROTEIN"/>
    <property type="match status" value="1"/>
</dbReference>
<accession>B9SBZ7</accession>
<name>B9SBZ7_RICCO</name>
<evidence type="ECO:0000313" key="1">
    <source>
        <dbReference type="EMBL" id="EEF38855.1"/>
    </source>
</evidence>
<organism evidence="1 2">
    <name type="scientific">Ricinus communis</name>
    <name type="common">Castor bean</name>
    <dbReference type="NCBI Taxonomy" id="3988"/>
    <lineage>
        <taxon>Eukaryota</taxon>
        <taxon>Viridiplantae</taxon>
        <taxon>Streptophyta</taxon>
        <taxon>Embryophyta</taxon>
        <taxon>Tracheophyta</taxon>
        <taxon>Spermatophyta</taxon>
        <taxon>Magnoliopsida</taxon>
        <taxon>eudicotyledons</taxon>
        <taxon>Gunneridae</taxon>
        <taxon>Pentapetalae</taxon>
        <taxon>rosids</taxon>
        <taxon>fabids</taxon>
        <taxon>Malpighiales</taxon>
        <taxon>Euphorbiaceae</taxon>
        <taxon>Acalyphoideae</taxon>
        <taxon>Acalypheae</taxon>
        <taxon>Ricinus</taxon>
    </lineage>
</organism>